<feature type="signal peptide" evidence="1">
    <location>
        <begin position="1"/>
        <end position="19"/>
    </location>
</feature>
<protein>
    <recommendedName>
        <fullName evidence="2">ARB-07466-like C-terminal domain-containing protein</fullName>
    </recommendedName>
</protein>
<dbReference type="Pfam" id="PF26571">
    <property type="entry name" value="VldE"/>
    <property type="match status" value="1"/>
</dbReference>
<name>A0ABP9JIT9_9MICO</name>
<dbReference type="Proteomes" id="UP001500427">
    <property type="component" value="Unassembled WGS sequence"/>
</dbReference>
<reference evidence="4" key="1">
    <citation type="journal article" date="2019" name="Int. J. Syst. Evol. Microbiol.">
        <title>The Global Catalogue of Microorganisms (GCM) 10K type strain sequencing project: providing services to taxonomists for standard genome sequencing and annotation.</title>
        <authorList>
            <consortium name="The Broad Institute Genomics Platform"/>
            <consortium name="The Broad Institute Genome Sequencing Center for Infectious Disease"/>
            <person name="Wu L."/>
            <person name="Ma J."/>
        </authorList>
    </citation>
    <scope>NUCLEOTIDE SEQUENCE [LARGE SCALE GENOMIC DNA]</scope>
    <source>
        <strain evidence="4">JCM 17687</strain>
    </source>
</reference>
<accession>A0ABP9JIT9</accession>
<evidence type="ECO:0000313" key="3">
    <source>
        <dbReference type="EMBL" id="GAA5030862.1"/>
    </source>
</evidence>
<keyword evidence="4" id="KW-1185">Reference proteome</keyword>
<organism evidence="3 4">
    <name type="scientific">Terrabacter aeriphilus</name>
    <dbReference type="NCBI Taxonomy" id="515662"/>
    <lineage>
        <taxon>Bacteria</taxon>
        <taxon>Bacillati</taxon>
        <taxon>Actinomycetota</taxon>
        <taxon>Actinomycetes</taxon>
        <taxon>Micrococcales</taxon>
        <taxon>Intrasporangiaceae</taxon>
        <taxon>Terrabacter</taxon>
    </lineage>
</organism>
<sequence length="189" mass="19748">MTRILRRATLPVLTAGVLAALTAVPSGGVTGAAAPAPVDAPASTLVAVATNPYGASSATTGYTARARWTIDVLRDNRPMLTSCAHGNDGSHSGHTSDSYHYSGNAGDCYAGNTPGQYPGPIDKDQLQRAANFAVANAGPLKVEQVIWNGRIWTWPRRSEGWRTYTGGTGPVGGHYDHVHVSIARPGDGR</sequence>
<feature type="chain" id="PRO_5045039031" description="ARB-07466-like C-terminal domain-containing protein" evidence="1">
    <location>
        <begin position="20"/>
        <end position="189"/>
    </location>
</feature>
<evidence type="ECO:0000313" key="4">
    <source>
        <dbReference type="Proteomes" id="UP001500427"/>
    </source>
</evidence>
<evidence type="ECO:0000259" key="2">
    <source>
        <dbReference type="Pfam" id="PF26571"/>
    </source>
</evidence>
<keyword evidence="1" id="KW-0732">Signal</keyword>
<comment type="caution">
    <text evidence="3">The sequence shown here is derived from an EMBL/GenBank/DDBJ whole genome shotgun (WGS) entry which is preliminary data.</text>
</comment>
<dbReference type="RefSeq" id="WP_345508166.1">
    <property type="nucleotide sequence ID" value="NZ_BAABIW010000018.1"/>
</dbReference>
<dbReference type="EMBL" id="BAABIW010000018">
    <property type="protein sequence ID" value="GAA5030862.1"/>
    <property type="molecule type" value="Genomic_DNA"/>
</dbReference>
<dbReference type="InterPro" id="IPR058593">
    <property type="entry name" value="ARB_07466-like_C"/>
</dbReference>
<feature type="domain" description="ARB-07466-like C-terminal" evidence="2">
    <location>
        <begin position="89"/>
        <end position="175"/>
    </location>
</feature>
<evidence type="ECO:0000256" key="1">
    <source>
        <dbReference type="SAM" id="SignalP"/>
    </source>
</evidence>
<gene>
    <name evidence="3" type="ORF">GCM10023258_28530</name>
</gene>
<proteinExistence type="predicted"/>